<protein>
    <submittedName>
        <fullName evidence="2">Uncharacterized protein</fullName>
    </submittedName>
</protein>
<evidence type="ECO:0000313" key="2">
    <source>
        <dbReference type="EMBL" id="STX34524.1"/>
    </source>
</evidence>
<organism evidence="2 4">
    <name type="scientific">Legionella cincinnatiensis</name>
    <dbReference type="NCBI Taxonomy" id="28085"/>
    <lineage>
        <taxon>Bacteria</taxon>
        <taxon>Pseudomonadati</taxon>
        <taxon>Pseudomonadota</taxon>
        <taxon>Gammaproteobacteria</taxon>
        <taxon>Legionellales</taxon>
        <taxon>Legionellaceae</taxon>
        <taxon>Legionella</taxon>
    </lineage>
</organism>
<gene>
    <name evidence="1" type="ORF">Lcin_1173</name>
    <name evidence="2" type="ORF">NCTC12438_01124</name>
</gene>
<evidence type="ECO:0000313" key="1">
    <source>
        <dbReference type="EMBL" id="KTC91773.1"/>
    </source>
</evidence>
<keyword evidence="3" id="KW-1185">Reference proteome</keyword>
<reference evidence="1 3" key="1">
    <citation type="submission" date="2015-11" db="EMBL/GenBank/DDBJ databases">
        <title>Genomic analysis of 38 Legionella species identifies large and diverse effector repertoires.</title>
        <authorList>
            <person name="Burstein D."/>
            <person name="Amaro F."/>
            <person name="Zusman T."/>
            <person name="Lifshitz Z."/>
            <person name="Cohen O."/>
            <person name="Gilbert J.A."/>
            <person name="Pupko T."/>
            <person name="Shuman H.A."/>
            <person name="Segal G."/>
        </authorList>
    </citation>
    <scope>NUCLEOTIDE SEQUENCE [LARGE SCALE GENOMIC DNA]</scope>
    <source>
        <strain evidence="1 3">CDC#72-OH-14</strain>
    </source>
</reference>
<evidence type="ECO:0000313" key="3">
    <source>
        <dbReference type="Proteomes" id="UP000054854"/>
    </source>
</evidence>
<evidence type="ECO:0000313" key="4">
    <source>
        <dbReference type="Proteomes" id="UP000255316"/>
    </source>
</evidence>
<dbReference type="EMBL" id="UGNX01000001">
    <property type="protein sequence ID" value="STX34524.1"/>
    <property type="molecule type" value="Genomic_DNA"/>
</dbReference>
<dbReference type="Proteomes" id="UP000054854">
    <property type="component" value="Unassembled WGS sequence"/>
</dbReference>
<dbReference type="Proteomes" id="UP000255316">
    <property type="component" value="Unassembled WGS sequence"/>
</dbReference>
<dbReference type="AlphaFoldDB" id="A0A378IRB0"/>
<sequence length="1163" mass="134380">MHIIVVDLSGKTNPVRENIAQNPKEYETFTANRNSAGDLVITVEGENIDLYQVVTEKLEQLPQYQIKNQYIRVYTPRLTMIKGISLIVHPKEDPDTKNEVPLEYMNLKDLNKPEFWSKQDKFYKTYNSSSALIQNKLLQLTSYRRLKKYWRNNTDGMEAWRSIEERYNLHDQRFSELSYEICKIDGCMSDQDLMASLMTYHRNWGKNIARKDHSMMAQLYVDRENQYGINIDKEGYLYFRSDLEPNKSRLFEDYIETFKLEYKSRYGQELIIQKCVPIDIDLIDFPELALNSNVKRVSIHEEGGRSEFTARDHFILVFETEVEASEMLVTIQTLGLLPTMQKMYHRINKLSDDYYSLQPVVDRHGDSLYRKEQLPEFNSLEDLINSAVYQKYEQLGLINNPELPYLTVHVNAITSMLEALKDYIKNNPVPLHRLEILKHGYTFIFEYMTFATLYYKDHRRWVNTFEWLMEEMIFILAIVEPYGMDDFASIMRDNMKTCHSPELLQKDMDYQFGLYNSGMRAIFEALLAAKNSTGLSNPAVVFLDNIYYEAAKVLEFFKAEKCAYRMQGINNPDADVYVMNIGASLSLSEENIYSVDVNRFIDELFSKRKNNRPVTLILDSTLVDIGGQKVTDILVKNQNRIKDGLLNLVFAHSLQKYGMLGADKVQAGMVWAINNPHVFSKYNEMISSSSHQSHYFDRQLVSHIAKHAYQPLRQAMLISFKGGQILRDFFRSQPDRYAMNELKDSPFYFRRFPAPSSAAPDEPSPKSSAYNFFLNRASFGFPHTVGTRISNTTEPKFYYDRFAAGMEGESKLNLLAAMVDYPHKDKAALLDLIESLPISDLEYSAQDSFADLLEKVVHVLSKPQFRNLLCEQYIKVVVCLKGIVDSSASDKLPHKTHLFNLLNLVLRVHNVPLPPEIYQKLHEEMDAIKTQVLNEIQFKLNYFKALPMSNFIQLSANQFTINTLRLEGLQDVLTSYINDQNLAVIQPALDAIDDYLLTQSHSKLLKLPKTMELVFKICDSLKAICVDESISPDLTTKLTSVKPKDVDKNPSVIIHGHDSNRKVHVFFDNLDDAKNFVALSGLNISPEDLIDTDRKSSKDPVVAKMYSHPVISLSIEQYVLLLLEAKQILPKHDSKFILSHCKEARQCYEQALKYAERNTTPRL</sequence>
<accession>A0A378IRB0</accession>
<proteinExistence type="predicted"/>
<dbReference type="EMBL" id="LNXX01000008">
    <property type="protein sequence ID" value="KTC91773.1"/>
    <property type="molecule type" value="Genomic_DNA"/>
</dbReference>
<reference evidence="2 4" key="2">
    <citation type="submission" date="2018-06" db="EMBL/GenBank/DDBJ databases">
        <authorList>
            <consortium name="Pathogen Informatics"/>
            <person name="Doyle S."/>
        </authorList>
    </citation>
    <scope>NUCLEOTIDE SEQUENCE [LARGE SCALE GENOMIC DNA]</scope>
    <source>
        <strain evidence="2 4">NCTC12438</strain>
    </source>
</reference>
<name>A0A378IRB0_9GAMM</name>